<comment type="function">
    <text evidence="1">Golgi membrane protein involved in vesicular trafficking and spindle migration.</text>
</comment>
<dbReference type="Pfam" id="PF09335">
    <property type="entry name" value="VTT_dom"/>
    <property type="match status" value="1"/>
</dbReference>
<evidence type="ECO:0000256" key="9">
    <source>
        <dbReference type="ARBA" id="ARBA00023136"/>
    </source>
</evidence>
<dbReference type="GO" id="GO:0016192">
    <property type="term" value="P:vesicle-mediated transport"/>
    <property type="evidence" value="ECO:0007669"/>
    <property type="project" value="TreeGrafter"/>
</dbReference>
<comment type="similarity">
    <text evidence="3">Belongs to the TVP38/TMEM64 family.</text>
</comment>
<gene>
    <name evidence="12" type="ORF">NP233_g2029</name>
</gene>
<dbReference type="AlphaFoldDB" id="A0AAD5VYZ9"/>
<dbReference type="GO" id="GO:0000022">
    <property type="term" value="P:mitotic spindle elongation"/>
    <property type="evidence" value="ECO:0007669"/>
    <property type="project" value="TreeGrafter"/>
</dbReference>
<feature type="transmembrane region" description="Helical" evidence="10">
    <location>
        <begin position="248"/>
        <end position="269"/>
    </location>
</feature>
<keyword evidence="13" id="KW-1185">Reference proteome</keyword>
<accession>A0AAD5VYZ9</accession>
<evidence type="ECO:0000256" key="5">
    <source>
        <dbReference type="ARBA" id="ARBA00020673"/>
    </source>
</evidence>
<evidence type="ECO:0000256" key="8">
    <source>
        <dbReference type="ARBA" id="ARBA00023034"/>
    </source>
</evidence>
<comment type="caution">
    <text evidence="12">The sequence shown here is derived from an EMBL/GenBank/DDBJ whole genome shotgun (WGS) entry which is preliminary data.</text>
</comment>
<dbReference type="InterPro" id="IPR032816">
    <property type="entry name" value="VTT_dom"/>
</dbReference>
<feature type="domain" description="VTT" evidence="11">
    <location>
        <begin position="113"/>
        <end position="228"/>
    </location>
</feature>
<evidence type="ECO:0000256" key="10">
    <source>
        <dbReference type="SAM" id="Phobius"/>
    </source>
</evidence>
<evidence type="ECO:0000259" key="11">
    <source>
        <dbReference type="Pfam" id="PF09335"/>
    </source>
</evidence>
<evidence type="ECO:0000256" key="7">
    <source>
        <dbReference type="ARBA" id="ARBA00022989"/>
    </source>
</evidence>
<evidence type="ECO:0000256" key="2">
    <source>
        <dbReference type="ARBA" id="ARBA00004653"/>
    </source>
</evidence>
<feature type="transmembrane region" description="Helical" evidence="10">
    <location>
        <begin position="131"/>
        <end position="151"/>
    </location>
</feature>
<keyword evidence="9 10" id="KW-0472">Membrane</keyword>
<feature type="transmembrane region" description="Helical" evidence="10">
    <location>
        <begin position="93"/>
        <end position="111"/>
    </location>
</feature>
<comment type="subcellular location">
    <subcellularLocation>
        <location evidence="2">Golgi apparatus membrane</location>
        <topology evidence="2">Multi-pass membrane protein</topology>
    </subcellularLocation>
</comment>
<keyword evidence="8" id="KW-0333">Golgi apparatus</keyword>
<keyword evidence="7 10" id="KW-1133">Transmembrane helix</keyword>
<feature type="transmembrane region" description="Helical" evidence="10">
    <location>
        <begin position="53"/>
        <end position="72"/>
    </location>
</feature>
<dbReference type="Proteomes" id="UP001213000">
    <property type="component" value="Unassembled WGS sequence"/>
</dbReference>
<dbReference type="PANTHER" id="PTHR47549">
    <property type="entry name" value="GOLGI APPARATUS MEMBRANE PROTEIN TVP38-RELATED"/>
    <property type="match status" value="1"/>
</dbReference>
<evidence type="ECO:0000256" key="1">
    <source>
        <dbReference type="ARBA" id="ARBA00002978"/>
    </source>
</evidence>
<evidence type="ECO:0000313" key="12">
    <source>
        <dbReference type="EMBL" id="KAJ3574056.1"/>
    </source>
</evidence>
<protein>
    <recommendedName>
        <fullName evidence="4">Golgi apparatus membrane protein TVP38</fullName>
    </recommendedName>
    <alternativeName>
        <fullName evidence="5">Golgi apparatus membrane protein tvp38</fullName>
    </alternativeName>
</protein>
<name>A0AAD5VYZ9_9AGAR</name>
<dbReference type="GO" id="GO:0000139">
    <property type="term" value="C:Golgi membrane"/>
    <property type="evidence" value="ECO:0007669"/>
    <property type="project" value="UniProtKB-SubCell"/>
</dbReference>
<proteinExistence type="inferred from homology"/>
<reference evidence="12" key="1">
    <citation type="submission" date="2022-07" db="EMBL/GenBank/DDBJ databases">
        <title>Genome Sequence of Leucocoprinus birnbaumii.</title>
        <authorList>
            <person name="Buettner E."/>
        </authorList>
    </citation>
    <scope>NUCLEOTIDE SEQUENCE</scope>
    <source>
        <strain evidence="12">VT141</strain>
    </source>
</reference>
<dbReference type="InterPro" id="IPR051076">
    <property type="entry name" value="Golgi_membrane_TVP38/TMEM64"/>
</dbReference>
<sequence length="311" mass="34662">MTSGGIPLSLLPSSQQPLELMSTSSNRSAVAIVKHYVTLAFRRYQKLHFFGKLFIWLVILFYILLAAFVIIVTPARVFQYLYDRAKQLSGTKWGWLALGITMCIVSVPPLVGHTTLTSLCGFAYGMKGFFISATASVLGSAGAFLLLRYLFSERIRQWSAHNQKWQALEDVIKAKGLPLIILIRISPFPPWVYSNSLFASIEAVSVWQFAFATCFVFPKLALHTFIGSRMAALSDGHQRDRMDTHTKVINGLLVGGGLVIAVFTSWLIYTLVQSHIRTLEEFPPEVDELAAEAIEEYDEEAPLLGSDPNHS</sequence>
<organism evidence="12 13">
    <name type="scientific">Leucocoprinus birnbaumii</name>
    <dbReference type="NCBI Taxonomy" id="56174"/>
    <lineage>
        <taxon>Eukaryota</taxon>
        <taxon>Fungi</taxon>
        <taxon>Dikarya</taxon>
        <taxon>Basidiomycota</taxon>
        <taxon>Agaricomycotina</taxon>
        <taxon>Agaricomycetes</taxon>
        <taxon>Agaricomycetidae</taxon>
        <taxon>Agaricales</taxon>
        <taxon>Agaricineae</taxon>
        <taxon>Agaricaceae</taxon>
        <taxon>Leucocoprinus</taxon>
    </lineage>
</organism>
<dbReference type="PANTHER" id="PTHR47549:SF1">
    <property type="entry name" value="GOLGI APPARATUS MEMBRANE PROTEIN TVP38"/>
    <property type="match status" value="1"/>
</dbReference>
<dbReference type="EMBL" id="JANIEX010000082">
    <property type="protein sequence ID" value="KAJ3574056.1"/>
    <property type="molecule type" value="Genomic_DNA"/>
</dbReference>
<evidence type="ECO:0000313" key="13">
    <source>
        <dbReference type="Proteomes" id="UP001213000"/>
    </source>
</evidence>
<evidence type="ECO:0000256" key="6">
    <source>
        <dbReference type="ARBA" id="ARBA00022692"/>
    </source>
</evidence>
<keyword evidence="6 10" id="KW-0812">Transmembrane</keyword>
<evidence type="ECO:0000256" key="3">
    <source>
        <dbReference type="ARBA" id="ARBA00008640"/>
    </source>
</evidence>
<evidence type="ECO:0000256" key="4">
    <source>
        <dbReference type="ARBA" id="ARBA00013533"/>
    </source>
</evidence>